<reference evidence="1" key="1">
    <citation type="submission" date="2019-10" db="EMBL/GenBank/DDBJ databases">
        <authorList>
            <consortium name="DOE Joint Genome Institute"/>
            <person name="Kuo A."/>
            <person name="Miyauchi S."/>
            <person name="Kiss E."/>
            <person name="Drula E."/>
            <person name="Kohler A."/>
            <person name="Sanchez-Garcia M."/>
            <person name="Andreopoulos B."/>
            <person name="Barry K.W."/>
            <person name="Bonito G."/>
            <person name="Buee M."/>
            <person name="Carver A."/>
            <person name="Chen C."/>
            <person name="Cichocki N."/>
            <person name="Clum A."/>
            <person name="Culley D."/>
            <person name="Crous P.W."/>
            <person name="Fauchery L."/>
            <person name="Girlanda M."/>
            <person name="Hayes R."/>
            <person name="Keri Z."/>
            <person name="Labutti K."/>
            <person name="Lipzen A."/>
            <person name="Lombard V."/>
            <person name="Magnuson J."/>
            <person name="Maillard F."/>
            <person name="Morin E."/>
            <person name="Murat C."/>
            <person name="Nolan M."/>
            <person name="Ohm R."/>
            <person name="Pangilinan J."/>
            <person name="Pereira M."/>
            <person name="Perotto S."/>
            <person name="Peter M."/>
            <person name="Riley R."/>
            <person name="Sitrit Y."/>
            <person name="Stielow B."/>
            <person name="Szollosi G."/>
            <person name="Zifcakova L."/>
            <person name="Stursova M."/>
            <person name="Spatafora J.W."/>
            <person name="Tedersoo L."/>
            <person name="Vaario L.-M."/>
            <person name="Yamada A."/>
            <person name="Yan M."/>
            <person name="Wang P."/>
            <person name="Xu J."/>
            <person name="Bruns T."/>
            <person name="Baldrian P."/>
            <person name="Vilgalys R."/>
            <person name="Henrissat B."/>
            <person name="Grigoriev I.V."/>
            <person name="Hibbett D."/>
            <person name="Nagy L.G."/>
            <person name="Martin F.M."/>
        </authorList>
    </citation>
    <scope>NUCLEOTIDE SEQUENCE</scope>
    <source>
        <strain evidence="1">P2</strain>
    </source>
</reference>
<accession>A0ACB6ZRN8</accession>
<protein>
    <submittedName>
        <fullName evidence="1">Uncharacterized protein</fullName>
    </submittedName>
</protein>
<evidence type="ECO:0000313" key="1">
    <source>
        <dbReference type="EMBL" id="KAF9651781.1"/>
    </source>
</evidence>
<comment type="caution">
    <text evidence="1">The sequence shown here is derived from an EMBL/GenBank/DDBJ whole genome shotgun (WGS) entry which is preliminary data.</text>
</comment>
<dbReference type="Proteomes" id="UP000886501">
    <property type="component" value="Unassembled WGS sequence"/>
</dbReference>
<name>A0ACB6ZRN8_THEGA</name>
<dbReference type="EMBL" id="MU117973">
    <property type="protein sequence ID" value="KAF9651781.1"/>
    <property type="molecule type" value="Genomic_DNA"/>
</dbReference>
<sequence>MGRGRCHHNVFNCPSYISPIGPRDSPPDKVRPTESIKYSNFPLSSVPRSLTGLGPANMAVRLTSSIFVGFVLESLIYGAFIMIFIAAAVTQRERWKHEKLRTGNKLVMGFSILLLGFISTHWILNFRRCYDVFLSGSDLATMEGLFANQRNATNLARFIVYEVQAWMGDCLLIYRLYHVCGLKLNVLDPESTGPFHTWAVVCFTLTFGENLYCLVAIALFIWRAQYDIRHVTTSPLTAVMWIFIESAGMWLLFVGLTFFVYLGDPTVSLAFVYITNPMLGVSFCLMVTRLNLHSQRRSRASFAYVAKNLDLDIRQSKEIDFTPVGLYVPRPSNIPTTSPSNGSKPTDSFLSIPLS</sequence>
<proteinExistence type="predicted"/>
<gene>
    <name evidence="1" type="ORF">BDM02DRAFT_525377</name>
</gene>
<reference evidence="1" key="2">
    <citation type="journal article" date="2020" name="Nat. Commun.">
        <title>Large-scale genome sequencing of mycorrhizal fungi provides insights into the early evolution of symbiotic traits.</title>
        <authorList>
            <person name="Miyauchi S."/>
            <person name="Kiss E."/>
            <person name="Kuo A."/>
            <person name="Drula E."/>
            <person name="Kohler A."/>
            <person name="Sanchez-Garcia M."/>
            <person name="Morin E."/>
            <person name="Andreopoulos B."/>
            <person name="Barry K.W."/>
            <person name="Bonito G."/>
            <person name="Buee M."/>
            <person name="Carver A."/>
            <person name="Chen C."/>
            <person name="Cichocki N."/>
            <person name="Clum A."/>
            <person name="Culley D."/>
            <person name="Crous P.W."/>
            <person name="Fauchery L."/>
            <person name="Girlanda M."/>
            <person name="Hayes R.D."/>
            <person name="Keri Z."/>
            <person name="LaButti K."/>
            <person name="Lipzen A."/>
            <person name="Lombard V."/>
            <person name="Magnuson J."/>
            <person name="Maillard F."/>
            <person name="Murat C."/>
            <person name="Nolan M."/>
            <person name="Ohm R.A."/>
            <person name="Pangilinan J."/>
            <person name="Pereira M.F."/>
            <person name="Perotto S."/>
            <person name="Peter M."/>
            <person name="Pfister S."/>
            <person name="Riley R."/>
            <person name="Sitrit Y."/>
            <person name="Stielow J.B."/>
            <person name="Szollosi G."/>
            <person name="Zifcakova L."/>
            <person name="Stursova M."/>
            <person name="Spatafora J.W."/>
            <person name="Tedersoo L."/>
            <person name="Vaario L.M."/>
            <person name="Yamada A."/>
            <person name="Yan M."/>
            <person name="Wang P."/>
            <person name="Xu J."/>
            <person name="Bruns T."/>
            <person name="Baldrian P."/>
            <person name="Vilgalys R."/>
            <person name="Dunand C."/>
            <person name="Henrissat B."/>
            <person name="Grigoriev I.V."/>
            <person name="Hibbett D."/>
            <person name="Nagy L.G."/>
            <person name="Martin F.M."/>
        </authorList>
    </citation>
    <scope>NUCLEOTIDE SEQUENCE</scope>
    <source>
        <strain evidence="1">P2</strain>
    </source>
</reference>
<organism evidence="1 2">
    <name type="scientific">Thelephora ganbajun</name>
    <name type="common">Ganba fungus</name>
    <dbReference type="NCBI Taxonomy" id="370292"/>
    <lineage>
        <taxon>Eukaryota</taxon>
        <taxon>Fungi</taxon>
        <taxon>Dikarya</taxon>
        <taxon>Basidiomycota</taxon>
        <taxon>Agaricomycotina</taxon>
        <taxon>Agaricomycetes</taxon>
        <taxon>Thelephorales</taxon>
        <taxon>Thelephoraceae</taxon>
        <taxon>Thelephora</taxon>
    </lineage>
</organism>
<keyword evidence="2" id="KW-1185">Reference proteome</keyword>
<evidence type="ECO:0000313" key="2">
    <source>
        <dbReference type="Proteomes" id="UP000886501"/>
    </source>
</evidence>